<dbReference type="AlphaFoldDB" id="A0A9D2S4M8"/>
<dbReference type="EMBL" id="DWYC01000001">
    <property type="protein sequence ID" value="HJB55934.1"/>
    <property type="molecule type" value="Genomic_DNA"/>
</dbReference>
<dbReference type="Proteomes" id="UP000824208">
    <property type="component" value="Unassembled WGS sequence"/>
</dbReference>
<dbReference type="NCBIfam" id="NF040727">
    <property type="entry name" value="SBP_SaoB_CU"/>
    <property type="match status" value="1"/>
</dbReference>
<reference evidence="1" key="2">
    <citation type="submission" date="2021-04" db="EMBL/GenBank/DDBJ databases">
        <authorList>
            <person name="Gilroy R."/>
        </authorList>
    </citation>
    <scope>NUCLEOTIDE SEQUENCE</scope>
    <source>
        <strain evidence="1">CHK189-11263</strain>
    </source>
</reference>
<reference evidence="1" key="1">
    <citation type="journal article" date="2021" name="PeerJ">
        <title>Extensive microbial diversity within the chicken gut microbiome revealed by metagenomics and culture.</title>
        <authorList>
            <person name="Gilroy R."/>
            <person name="Ravi A."/>
            <person name="Getino M."/>
            <person name="Pursley I."/>
            <person name="Horton D.L."/>
            <person name="Alikhan N.F."/>
            <person name="Baker D."/>
            <person name="Gharbi K."/>
            <person name="Hall N."/>
            <person name="Watson M."/>
            <person name="Adriaenssens E.M."/>
            <person name="Foster-Nyarko E."/>
            <person name="Jarju S."/>
            <person name="Secka A."/>
            <person name="Antonio M."/>
            <person name="Oren A."/>
            <person name="Chaudhuri R.R."/>
            <person name="La Ragione R."/>
            <person name="Hildebrand F."/>
            <person name="Pallen M.J."/>
        </authorList>
    </citation>
    <scope>NUCLEOTIDE SEQUENCE</scope>
    <source>
        <strain evidence="1">CHK189-11263</strain>
    </source>
</reference>
<gene>
    <name evidence="1" type="ORF">H9714_00085</name>
</gene>
<protein>
    <submittedName>
        <fullName evidence="1">Uncharacterized protein</fullName>
    </submittedName>
</protein>
<proteinExistence type="predicted"/>
<organism evidence="1 2">
    <name type="scientific">Candidatus Flavonifractor intestinipullorum</name>
    <dbReference type="NCBI Taxonomy" id="2838587"/>
    <lineage>
        <taxon>Bacteria</taxon>
        <taxon>Bacillati</taxon>
        <taxon>Bacillota</taxon>
        <taxon>Clostridia</taxon>
        <taxon>Eubacteriales</taxon>
        <taxon>Oscillospiraceae</taxon>
        <taxon>Flavonifractor</taxon>
    </lineage>
</organism>
<evidence type="ECO:0000313" key="1">
    <source>
        <dbReference type="EMBL" id="HJB55934.1"/>
    </source>
</evidence>
<sequence length="268" mass="30501">MDAIKRGVIFLAAAFVLGLLVAFVLPRERPREAQDETLLIGVGDDVTGLLMEQILQRYQEDGHEGLSQAGSDDMDSYLFMDCCSNAGQWSLLTQDIDLGFYCSHISMAIVNQNEGFSIYSPVIMNGEVLGYWTEPSEIKTMAIPMKREHLAQLVREQYPGVERLEEVSPTSILYAFGDRQVDGAVMDIARAFQMPEYHYTRVCDQDYVSFCLVVRDEIVGTPQFQTFVQYYNETAEALNDRDTLQELYGMDDAFWESINLKFLYLPEP</sequence>
<accession>A0A9D2S4M8</accession>
<comment type="caution">
    <text evidence="1">The sequence shown here is derived from an EMBL/GenBank/DDBJ whole genome shotgun (WGS) entry which is preliminary data.</text>
</comment>
<name>A0A9D2S4M8_9FIRM</name>
<evidence type="ECO:0000313" key="2">
    <source>
        <dbReference type="Proteomes" id="UP000824208"/>
    </source>
</evidence>